<dbReference type="OrthoDB" id="5418749at2759"/>
<dbReference type="GeneID" id="4707107"/>
<evidence type="ECO:0000256" key="1">
    <source>
        <dbReference type="SAM" id="MobiDB-lite"/>
    </source>
</evidence>
<feature type="region of interest" description="Disordered" evidence="1">
    <location>
        <begin position="85"/>
        <end position="104"/>
    </location>
</feature>
<sequence>MSSASPQGNNGRTIDWQEQLKEHCRSAKLPPPVYSLFSDRRGGRTAWSSIVTIHKQEFAARFWYDGQFMENAKHDAAEVALGRLKPKQQPAQPSLNGLPGQVWS</sequence>
<dbReference type="RefSeq" id="XP_001274795.1">
    <property type="nucleotide sequence ID" value="XM_001274794.1"/>
</dbReference>
<protein>
    <recommendedName>
        <fullName evidence="4">DRBM domain-containing protein</fullName>
    </recommendedName>
</protein>
<dbReference type="VEuPathDB" id="FungiDB:ACLA_054160"/>
<dbReference type="Proteomes" id="UP000006701">
    <property type="component" value="Unassembled WGS sequence"/>
</dbReference>
<organism evidence="2 3">
    <name type="scientific">Aspergillus clavatus (strain ATCC 1007 / CBS 513.65 / DSM 816 / NCTC 3887 / NRRL 1 / QM 1276 / 107)</name>
    <dbReference type="NCBI Taxonomy" id="344612"/>
    <lineage>
        <taxon>Eukaryota</taxon>
        <taxon>Fungi</taxon>
        <taxon>Dikarya</taxon>
        <taxon>Ascomycota</taxon>
        <taxon>Pezizomycotina</taxon>
        <taxon>Eurotiomycetes</taxon>
        <taxon>Eurotiomycetidae</taxon>
        <taxon>Eurotiales</taxon>
        <taxon>Aspergillaceae</taxon>
        <taxon>Aspergillus</taxon>
        <taxon>Aspergillus subgen. Fumigati</taxon>
    </lineage>
</organism>
<dbReference type="PANTHER" id="PTHR42030:SF1">
    <property type="entry name" value="DRBM DOMAIN-CONTAINING PROTEIN"/>
    <property type="match status" value="1"/>
</dbReference>
<dbReference type="SUPFAM" id="SSF54768">
    <property type="entry name" value="dsRNA-binding domain-like"/>
    <property type="match status" value="1"/>
</dbReference>
<dbReference type="OMA" id="HYCATNQ"/>
<evidence type="ECO:0000313" key="3">
    <source>
        <dbReference type="Proteomes" id="UP000006701"/>
    </source>
</evidence>
<proteinExistence type="predicted"/>
<dbReference type="HOGENOM" id="CLU_131085_0_1_1"/>
<evidence type="ECO:0008006" key="4">
    <source>
        <dbReference type="Google" id="ProtNLM"/>
    </source>
</evidence>
<dbReference type="eggNOG" id="ENOG502S8ZQ">
    <property type="taxonomic scope" value="Eukaryota"/>
</dbReference>
<dbReference type="Gene3D" id="3.30.160.20">
    <property type="match status" value="1"/>
</dbReference>
<dbReference type="KEGG" id="act:ACLA_054160"/>
<reference evidence="2 3" key="1">
    <citation type="journal article" date="2008" name="PLoS Genet.">
        <title>Genomic islands in the pathogenic filamentous fungus Aspergillus fumigatus.</title>
        <authorList>
            <person name="Fedorova N.D."/>
            <person name="Khaldi N."/>
            <person name="Joardar V.S."/>
            <person name="Maiti R."/>
            <person name="Amedeo P."/>
            <person name="Anderson M.J."/>
            <person name="Crabtree J."/>
            <person name="Silva J.C."/>
            <person name="Badger J.H."/>
            <person name="Albarraq A."/>
            <person name="Angiuoli S."/>
            <person name="Bussey H."/>
            <person name="Bowyer P."/>
            <person name="Cotty P.J."/>
            <person name="Dyer P.S."/>
            <person name="Egan A."/>
            <person name="Galens K."/>
            <person name="Fraser-Liggett C.M."/>
            <person name="Haas B.J."/>
            <person name="Inman J.M."/>
            <person name="Kent R."/>
            <person name="Lemieux S."/>
            <person name="Malavazi I."/>
            <person name="Orvis J."/>
            <person name="Roemer T."/>
            <person name="Ronning C.M."/>
            <person name="Sundaram J.P."/>
            <person name="Sutton G."/>
            <person name="Turner G."/>
            <person name="Venter J.C."/>
            <person name="White O.R."/>
            <person name="Whitty B.R."/>
            <person name="Youngman P."/>
            <person name="Wolfe K.H."/>
            <person name="Goldman G.H."/>
            <person name="Wortman J.R."/>
            <person name="Jiang B."/>
            <person name="Denning D.W."/>
            <person name="Nierman W.C."/>
        </authorList>
    </citation>
    <scope>NUCLEOTIDE SEQUENCE [LARGE SCALE GENOMIC DNA]</scope>
    <source>
        <strain evidence="3">ATCC 1007 / CBS 513.65 / DSM 816 / NCTC 3887 / NRRL 1</strain>
    </source>
</reference>
<keyword evidence="3" id="KW-1185">Reference proteome</keyword>
<accession>A1C945</accession>
<evidence type="ECO:0000313" key="2">
    <source>
        <dbReference type="EMBL" id="EAW13369.1"/>
    </source>
</evidence>
<name>A1C945_ASPCL</name>
<dbReference type="EMBL" id="DS027048">
    <property type="protein sequence ID" value="EAW13369.1"/>
    <property type="molecule type" value="Genomic_DNA"/>
</dbReference>
<dbReference type="PANTHER" id="PTHR42030">
    <property type="entry name" value="DRBM DOMAIN-CONTAINING PROTEIN"/>
    <property type="match status" value="1"/>
</dbReference>
<gene>
    <name evidence="2" type="ORF">ACLA_054160</name>
</gene>
<dbReference type="AlphaFoldDB" id="A1C945"/>